<evidence type="ECO:0000256" key="1">
    <source>
        <dbReference type="SAM" id="SignalP"/>
    </source>
</evidence>
<protein>
    <submittedName>
        <fullName evidence="2">DUF1287 domain-containing protein</fullName>
    </submittedName>
</protein>
<sequence>MAISIKNAFLALALLFSITAFGQEIEVKNLSDAALELTAQRVTYDPAYYSMAYPNGDVPANKGVCTDVVIRAYRKLGIDLQKEVHEDMKSNFAIYPNNWGLKSTDKNIDHRRVPNLMKFFERKGTVKTMSQNADDYKPGDIICWNLPGGMTHIGIVVDEKSADNKRYLIVHNIGAGQVLADCLFDFEIIGHYRYLAGI</sequence>
<keyword evidence="3" id="KW-1185">Reference proteome</keyword>
<dbReference type="InterPro" id="IPR009706">
    <property type="entry name" value="DUF1287"/>
</dbReference>
<feature type="signal peptide" evidence="1">
    <location>
        <begin position="1"/>
        <end position="22"/>
    </location>
</feature>
<evidence type="ECO:0000313" key="2">
    <source>
        <dbReference type="EMBL" id="NEN25300.1"/>
    </source>
</evidence>
<accession>A0A7K3WUG8</accession>
<reference evidence="2 3" key="1">
    <citation type="submission" date="2020-02" db="EMBL/GenBank/DDBJ databases">
        <title>Out from the shadows clarifying the taxonomy of the family Cryomorphaceae and related taxa by utilizing the GTDB taxonomic framework.</title>
        <authorList>
            <person name="Bowman J.P."/>
        </authorList>
    </citation>
    <scope>NUCLEOTIDE SEQUENCE [LARGE SCALE GENOMIC DNA]</scope>
    <source>
        <strain evidence="2 3">QSSC 1-22</strain>
    </source>
</reference>
<dbReference type="Pfam" id="PF06940">
    <property type="entry name" value="DUF1287"/>
    <property type="match status" value="1"/>
</dbReference>
<keyword evidence="1" id="KW-0732">Signal</keyword>
<comment type="caution">
    <text evidence="2">The sequence shown here is derived from an EMBL/GenBank/DDBJ whole genome shotgun (WGS) entry which is preliminary data.</text>
</comment>
<gene>
    <name evidence="2" type="ORF">G3O08_17525</name>
</gene>
<organism evidence="2 3">
    <name type="scientific">Cryomorpha ignava</name>
    <dbReference type="NCBI Taxonomy" id="101383"/>
    <lineage>
        <taxon>Bacteria</taxon>
        <taxon>Pseudomonadati</taxon>
        <taxon>Bacteroidota</taxon>
        <taxon>Flavobacteriia</taxon>
        <taxon>Flavobacteriales</taxon>
        <taxon>Cryomorphaceae</taxon>
        <taxon>Cryomorpha</taxon>
    </lineage>
</organism>
<evidence type="ECO:0000313" key="3">
    <source>
        <dbReference type="Proteomes" id="UP000486602"/>
    </source>
</evidence>
<dbReference type="Proteomes" id="UP000486602">
    <property type="component" value="Unassembled WGS sequence"/>
</dbReference>
<dbReference type="RefSeq" id="WP_163286758.1">
    <property type="nucleotide sequence ID" value="NZ_JAAGVY010000047.1"/>
</dbReference>
<dbReference type="EMBL" id="JAAGVY010000047">
    <property type="protein sequence ID" value="NEN25300.1"/>
    <property type="molecule type" value="Genomic_DNA"/>
</dbReference>
<proteinExistence type="predicted"/>
<dbReference type="AlphaFoldDB" id="A0A7K3WUG8"/>
<dbReference type="Gene3D" id="3.90.1720.10">
    <property type="entry name" value="endopeptidase domain like (from Nostoc punctiforme)"/>
    <property type="match status" value="1"/>
</dbReference>
<name>A0A7K3WUG8_9FLAO</name>
<feature type="chain" id="PRO_5029817002" evidence="1">
    <location>
        <begin position="23"/>
        <end position="198"/>
    </location>
</feature>
<dbReference type="PIRSF" id="PIRSF011444">
    <property type="entry name" value="DUF1287"/>
    <property type="match status" value="1"/>
</dbReference>